<dbReference type="InterPro" id="IPR005151">
    <property type="entry name" value="Tail-specific_protease"/>
</dbReference>
<protein>
    <submittedName>
        <fullName evidence="2">S41 family peptidase</fullName>
        <ecNumber evidence="2">3.4.-.-</ecNumber>
    </submittedName>
</protein>
<feature type="domain" description="Tail specific protease" evidence="1">
    <location>
        <begin position="251"/>
        <end position="441"/>
    </location>
</feature>
<dbReference type="SUPFAM" id="SSF52096">
    <property type="entry name" value="ClpP/crotonase"/>
    <property type="match status" value="1"/>
</dbReference>
<name>A0ABW5N653_9FLAO</name>
<dbReference type="Gene3D" id="3.90.226.10">
    <property type="entry name" value="2-enoyl-CoA Hydratase, Chain A, domain 1"/>
    <property type="match status" value="1"/>
</dbReference>
<dbReference type="PANTHER" id="PTHR11261">
    <property type="entry name" value="INTERPHOTORECEPTOR RETINOID-BINDING PROTEIN"/>
    <property type="match status" value="1"/>
</dbReference>
<sequence>MRTNITFILLIFWAITACQKKQPPLQSLNGNWESIASGWILTIKDSTHYSFYDTTPISCILNRQGAFQEIEKSLRILNDTLYLQNGVITYKFLKTDTLPDLCSTTVTAEKKADPIYNFEVFAETVKEHYAFMELNSINWKDLYTTQKEKLGSNATNVELYQVIEETLEKLNDNHAYLEADDTTSALIDQLNTEEESEQEDLPKYGDFQIAEIVAKHHLEEEMTKDSWLIQWGKFNDTTGYIQIKAMWLYAALDIPKSLIKQKGYVDAYVETFNKMYEGAYIEKEVIGVANSMDQVMNDLSDMESLIIDVRFNGGGQDAVSFEILSRFIPQKLQVATQKLKYGVQFSPTIPLYIPATDNAYTRPVYILTSQQTGSAAEAFSIASMAMKNVKRIGSPTSGAMSTELPKTLPNGWHFSISNEIYMDNAGNCYENKGIPVHYELKYPEERQAFFRSIANDLKNDKTRISQAIKALQKP</sequence>
<evidence type="ECO:0000259" key="1">
    <source>
        <dbReference type="SMART" id="SM00245"/>
    </source>
</evidence>
<proteinExistence type="predicted"/>
<dbReference type="RefSeq" id="WP_378255927.1">
    <property type="nucleotide sequence ID" value="NZ_JBHSJV010000001.1"/>
</dbReference>
<evidence type="ECO:0000313" key="3">
    <source>
        <dbReference type="Proteomes" id="UP001597459"/>
    </source>
</evidence>
<dbReference type="Gene3D" id="3.30.750.44">
    <property type="match status" value="1"/>
</dbReference>
<dbReference type="InterPro" id="IPR028204">
    <property type="entry name" value="Tricorn_C1"/>
</dbReference>
<accession>A0ABW5N653</accession>
<evidence type="ECO:0000313" key="2">
    <source>
        <dbReference type="EMBL" id="MFD2590010.1"/>
    </source>
</evidence>
<organism evidence="2 3">
    <name type="scientific">Aquimarina hainanensis</name>
    <dbReference type="NCBI Taxonomy" id="1578017"/>
    <lineage>
        <taxon>Bacteria</taxon>
        <taxon>Pseudomonadati</taxon>
        <taxon>Bacteroidota</taxon>
        <taxon>Flavobacteriia</taxon>
        <taxon>Flavobacteriales</taxon>
        <taxon>Flavobacteriaceae</taxon>
        <taxon>Aquimarina</taxon>
    </lineage>
</organism>
<dbReference type="CDD" id="cd07563">
    <property type="entry name" value="Peptidase_S41_IRBP"/>
    <property type="match status" value="1"/>
</dbReference>
<dbReference type="Pfam" id="PF03572">
    <property type="entry name" value="Peptidase_S41"/>
    <property type="match status" value="1"/>
</dbReference>
<dbReference type="SMART" id="SM00245">
    <property type="entry name" value="TSPc"/>
    <property type="match status" value="1"/>
</dbReference>
<dbReference type="PROSITE" id="PS51257">
    <property type="entry name" value="PROKAR_LIPOPROTEIN"/>
    <property type="match status" value="1"/>
</dbReference>
<reference evidence="3" key="1">
    <citation type="journal article" date="2019" name="Int. J. Syst. Evol. Microbiol.">
        <title>The Global Catalogue of Microorganisms (GCM) 10K type strain sequencing project: providing services to taxonomists for standard genome sequencing and annotation.</title>
        <authorList>
            <consortium name="The Broad Institute Genomics Platform"/>
            <consortium name="The Broad Institute Genome Sequencing Center for Infectious Disease"/>
            <person name="Wu L."/>
            <person name="Ma J."/>
        </authorList>
    </citation>
    <scope>NUCLEOTIDE SEQUENCE [LARGE SCALE GENOMIC DNA]</scope>
    <source>
        <strain evidence="3">KCTC 42423</strain>
    </source>
</reference>
<dbReference type="InterPro" id="IPR029045">
    <property type="entry name" value="ClpP/crotonase-like_dom_sf"/>
</dbReference>
<dbReference type="PANTHER" id="PTHR11261:SF3">
    <property type="entry name" value="RETINOL-BINDING PROTEIN 3"/>
    <property type="match status" value="1"/>
</dbReference>
<comment type="caution">
    <text evidence="2">The sequence shown here is derived from an EMBL/GenBank/DDBJ whole genome shotgun (WGS) entry which is preliminary data.</text>
</comment>
<keyword evidence="2" id="KW-0378">Hydrolase</keyword>
<dbReference type="GO" id="GO:0016787">
    <property type="term" value="F:hydrolase activity"/>
    <property type="evidence" value="ECO:0007669"/>
    <property type="project" value="UniProtKB-KW"/>
</dbReference>
<dbReference type="EC" id="3.4.-.-" evidence="2"/>
<dbReference type="EMBL" id="JBHULX010000003">
    <property type="protein sequence ID" value="MFD2590010.1"/>
    <property type="molecule type" value="Genomic_DNA"/>
</dbReference>
<keyword evidence="3" id="KW-1185">Reference proteome</keyword>
<dbReference type="Proteomes" id="UP001597459">
    <property type="component" value="Unassembled WGS sequence"/>
</dbReference>
<dbReference type="Pfam" id="PF14684">
    <property type="entry name" value="Tricorn_C1"/>
    <property type="match status" value="1"/>
</dbReference>
<gene>
    <name evidence="2" type="ORF">ACFSTE_04160</name>
</gene>